<dbReference type="AlphaFoldDB" id="A0ABD0KMW0"/>
<organism evidence="5 6">
    <name type="scientific">Batillaria attramentaria</name>
    <dbReference type="NCBI Taxonomy" id="370345"/>
    <lineage>
        <taxon>Eukaryota</taxon>
        <taxon>Metazoa</taxon>
        <taxon>Spiralia</taxon>
        <taxon>Lophotrochozoa</taxon>
        <taxon>Mollusca</taxon>
        <taxon>Gastropoda</taxon>
        <taxon>Caenogastropoda</taxon>
        <taxon>Sorbeoconcha</taxon>
        <taxon>Cerithioidea</taxon>
        <taxon>Batillariidae</taxon>
        <taxon>Batillaria</taxon>
    </lineage>
</organism>
<dbReference type="InterPro" id="IPR006921">
    <property type="entry name" value="Interferon-rel_develop_reg_C"/>
</dbReference>
<dbReference type="PANTHER" id="PTHR12354">
    <property type="entry name" value="INTERFERON-RELATED DEVELOPMENTAL REGULATOR"/>
    <property type="match status" value="1"/>
</dbReference>
<evidence type="ECO:0008006" key="7">
    <source>
        <dbReference type="Google" id="ProtNLM"/>
    </source>
</evidence>
<dbReference type="Pfam" id="PF04836">
    <property type="entry name" value="IFRD_C"/>
    <property type="match status" value="1"/>
</dbReference>
<comment type="similarity">
    <text evidence="1">Belongs to the IFRD family.</text>
</comment>
<name>A0ABD0KMW0_9CAEN</name>
<protein>
    <recommendedName>
        <fullName evidence="7">Interferon-related developmental regulator 1</fullName>
    </recommendedName>
</protein>
<feature type="domain" description="Interferon-related developmental regulator C-terminal" evidence="3">
    <location>
        <begin position="378"/>
        <end position="429"/>
    </location>
</feature>
<dbReference type="PANTHER" id="PTHR12354:SF1">
    <property type="entry name" value="INTERFERON-RELATED DEVELOPMENTAL REGULATOR 1"/>
    <property type="match status" value="1"/>
</dbReference>
<proteinExistence type="inferred from homology"/>
<sequence>MPKGNKKRGAQKKGASQAGSHPPTDDENSNPDNWSTASVMSEDSSCYGSGSVGDDVEEDNTEQENFEDKLSECIDGLSAKSGPQRKKYLEGLKSAFSKKYTAEFLEKRKETICDSLLRCVKKGKGDEQALAAGCLSMLAVQLGEDLLSQYPDIQSALSVIVADESVAVKSRAECALALAMCCFLATDDYEEAYSVMAVLEAIFKQCFCKGDGTHPQFNPQRSVLNNSCLTAWCLLLTSIPNFRIRELAGTYISKLTGLLNGPDTELRITAGEAIALLYDLCRDMDDTFGREDDATDALCVKLKELSVESTKHMAKKDRRTQRSSFRDILRTVEEGEIPQTTVKIGVESLELEGWSQKKQYDAFCQVLGSGINLHLKDNVVLRDFWGLGSPLPVGAKPEKKMSKVERNFHKNVANKARTVARARSRDKRSAVIGF</sequence>
<dbReference type="InterPro" id="IPR016024">
    <property type="entry name" value="ARM-type_fold"/>
</dbReference>
<feature type="region of interest" description="Disordered" evidence="2">
    <location>
        <begin position="1"/>
        <end position="66"/>
    </location>
</feature>
<dbReference type="Proteomes" id="UP001519460">
    <property type="component" value="Unassembled WGS sequence"/>
</dbReference>
<dbReference type="InterPro" id="IPR007701">
    <property type="entry name" value="Interferon-rel_develop_reg_N"/>
</dbReference>
<dbReference type="InterPro" id="IPR011989">
    <property type="entry name" value="ARM-like"/>
</dbReference>
<evidence type="ECO:0000259" key="4">
    <source>
        <dbReference type="Pfam" id="PF05004"/>
    </source>
</evidence>
<dbReference type="Gene3D" id="1.25.10.10">
    <property type="entry name" value="Leucine-rich Repeat Variant"/>
    <property type="match status" value="1"/>
</dbReference>
<reference evidence="5 6" key="1">
    <citation type="journal article" date="2023" name="Sci. Data">
        <title>Genome assembly of the Korean intertidal mud-creeper Batillaria attramentaria.</title>
        <authorList>
            <person name="Patra A.K."/>
            <person name="Ho P.T."/>
            <person name="Jun S."/>
            <person name="Lee S.J."/>
            <person name="Kim Y."/>
            <person name="Won Y.J."/>
        </authorList>
    </citation>
    <scope>NUCLEOTIDE SEQUENCE [LARGE SCALE GENOMIC DNA]</scope>
    <source>
        <strain evidence="5">Wonlab-2016</strain>
    </source>
</reference>
<evidence type="ECO:0000313" key="6">
    <source>
        <dbReference type="Proteomes" id="UP001519460"/>
    </source>
</evidence>
<comment type="caution">
    <text evidence="5">The sequence shown here is derived from an EMBL/GenBank/DDBJ whole genome shotgun (WGS) entry which is preliminary data.</text>
</comment>
<evidence type="ECO:0000256" key="1">
    <source>
        <dbReference type="ARBA" id="ARBA00008828"/>
    </source>
</evidence>
<dbReference type="EMBL" id="JACVVK020000149">
    <property type="protein sequence ID" value="KAK7488564.1"/>
    <property type="molecule type" value="Genomic_DNA"/>
</dbReference>
<evidence type="ECO:0000313" key="5">
    <source>
        <dbReference type="EMBL" id="KAK7488564.1"/>
    </source>
</evidence>
<evidence type="ECO:0000259" key="3">
    <source>
        <dbReference type="Pfam" id="PF04836"/>
    </source>
</evidence>
<feature type="compositionally biased region" description="Acidic residues" evidence="2">
    <location>
        <begin position="54"/>
        <end position="65"/>
    </location>
</feature>
<gene>
    <name evidence="5" type="ORF">BaRGS_00020181</name>
</gene>
<evidence type="ECO:0000256" key="2">
    <source>
        <dbReference type="SAM" id="MobiDB-lite"/>
    </source>
</evidence>
<feature type="compositionally biased region" description="Polar residues" evidence="2">
    <location>
        <begin position="30"/>
        <end position="48"/>
    </location>
</feature>
<dbReference type="SUPFAM" id="SSF48371">
    <property type="entry name" value="ARM repeat"/>
    <property type="match status" value="1"/>
</dbReference>
<dbReference type="InterPro" id="IPR039777">
    <property type="entry name" value="IFRD"/>
</dbReference>
<feature type="compositionally biased region" description="Basic residues" evidence="2">
    <location>
        <begin position="1"/>
        <end position="11"/>
    </location>
</feature>
<dbReference type="Pfam" id="PF05004">
    <property type="entry name" value="IFRD"/>
    <property type="match status" value="1"/>
</dbReference>
<accession>A0ABD0KMW0</accession>
<keyword evidence="6" id="KW-1185">Reference proteome</keyword>
<feature type="domain" description="Interferon-related developmental regulator N-terminal" evidence="4">
    <location>
        <begin position="33"/>
        <end position="333"/>
    </location>
</feature>